<evidence type="ECO:0000256" key="9">
    <source>
        <dbReference type="SAM" id="Phobius"/>
    </source>
</evidence>
<dbReference type="GO" id="GO:0055085">
    <property type="term" value="P:transmembrane transport"/>
    <property type="evidence" value="ECO:0007669"/>
    <property type="project" value="TreeGrafter"/>
</dbReference>
<keyword evidence="7 9" id="KW-0472">Membrane</keyword>
<dbReference type="Pfam" id="PF01594">
    <property type="entry name" value="AI-2E_transport"/>
    <property type="match status" value="1"/>
</dbReference>
<keyword evidence="6 9" id="KW-1133">Transmembrane helix</keyword>
<dbReference type="RefSeq" id="WP_159444897.1">
    <property type="nucleotide sequence ID" value="NZ_CALGVN010000056.1"/>
</dbReference>
<dbReference type="PANTHER" id="PTHR21716">
    <property type="entry name" value="TRANSMEMBRANE PROTEIN"/>
    <property type="match status" value="1"/>
</dbReference>
<evidence type="ECO:0000256" key="7">
    <source>
        <dbReference type="ARBA" id="ARBA00023136"/>
    </source>
</evidence>
<dbReference type="STRING" id="1848.SAMN05443637_107249"/>
<dbReference type="AlphaFoldDB" id="A0A1M6TA99"/>
<feature type="transmembrane region" description="Helical" evidence="9">
    <location>
        <begin position="72"/>
        <end position="93"/>
    </location>
</feature>
<dbReference type="OrthoDB" id="9784366at2"/>
<dbReference type="EMBL" id="FRAP01000007">
    <property type="protein sequence ID" value="SHK53779.1"/>
    <property type="molecule type" value="Genomic_DNA"/>
</dbReference>
<evidence type="ECO:0000256" key="6">
    <source>
        <dbReference type="ARBA" id="ARBA00022989"/>
    </source>
</evidence>
<gene>
    <name evidence="10" type="ORF">SAMN05443637_107249</name>
</gene>
<sequence length="379" mass="38773">MTTTRGRAIGQGVTWMARWSLRLLLVGAGLVALGWLIGALWSVVLPVLLAIVLAALLWPPTALLLRLRFPPLAAAATVIVAGVVVLGVVIAIVSASVSGSIGQIVDSAIAGIAAITDWLSGPPLNLAQSDLDDALRQVTEQLQQSVTSIASGVITGVSGFASGVVTALLTLVLTFLFIKDGPRFLPWLIRVAGPGAGGHVAEVLRRVWRTVGEFVRTQALVSLVDAVLIGAGMLILGVPLALPLAVLTFLAGFIPIVGAIVAGALGVLVALVTNGFTTALILLVIIVAVQQIEGNVLQPILQARSLGLHAAVVLLAVTAGSTLFGIAGAFLSVPVAAAVAVVLRYIDEELIRRTSPAEPPTDEAPVEPSAGAERSPAGD</sequence>
<keyword evidence="4" id="KW-1003">Cell membrane</keyword>
<evidence type="ECO:0000313" key="10">
    <source>
        <dbReference type="EMBL" id="SHK53779.1"/>
    </source>
</evidence>
<proteinExistence type="inferred from homology"/>
<feature type="transmembrane region" description="Helical" evidence="9">
    <location>
        <begin position="21"/>
        <end position="41"/>
    </location>
</feature>
<evidence type="ECO:0000256" key="1">
    <source>
        <dbReference type="ARBA" id="ARBA00004651"/>
    </source>
</evidence>
<evidence type="ECO:0000256" key="3">
    <source>
        <dbReference type="ARBA" id="ARBA00022448"/>
    </source>
</evidence>
<feature type="transmembrane region" description="Helical" evidence="9">
    <location>
        <begin position="226"/>
        <end position="250"/>
    </location>
</feature>
<feature type="region of interest" description="Disordered" evidence="8">
    <location>
        <begin position="354"/>
        <end position="379"/>
    </location>
</feature>
<dbReference type="GO" id="GO:0005886">
    <property type="term" value="C:plasma membrane"/>
    <property type="evidence" value="ECO:0007669"/>
    <property type="project" value="UniProtKB-SubCell"/>
</dbReference>
<comment type="subcellular location">
    <subcellularLocation>
        <location evidence="1">Cell membrane</location>
        <topology evidence="1">Multi-pass membrane protein</topology>
    </subcellularLocation>
</comment>
<reference evidence="10 11" key="1">
    <citation type="submission" date="2016-11" db="EMBL/GenBank/DDBJ databases">
        <authorList>
            <person name="Jaros S."/>
            <person name="Januszkiewicz K."/>
            <person name="Wedrychowicz H."/>
        </authorList>
    </citation>
    <scope>NUCLEOTIDE SEQUENCE [LARGE SCALE GENOMIC DNA]</scope>
    <source>
        <strain evidence="10 11">DSM 43832</strain>
    </source>
</reference>
<organism evidence="10 11">
    <name type="scientific">Pseudonocardia thermophila</name>
    <dbReference type="NCBI Taxonomy" id="1848"/>
    <lineage>
        <taxon>Bacteria</taxon>
        <taxon>Bacillati</taxon>
        <taxon>Actinomycetota</taxon>
        <taxon>Actinomycetes</taxon>
        <taxon>Pseudonocardiales</taxon>
        <taxon>Pseudonocardiaceae</taxon>
        <taxon>Pseudonocardia</taxon>
    </lineage>
</organism>
<evidence type="ECO:0000256" key="4">
    <source>
        <dbReference type="ARBA" id="ARBA00022475"/>
    </source>
</evidence>
<keyword evidence="5 9" id="KW-0812">Transmembrane</keyword>
<feature type="transmembrane region" description="Helical" evidence="9">
    <location>
        <begin position="47"/>
        <end position="65"/>
    </location>
</feature>
<evidence type="ECO:0000256" key="5">
    <source>
        <dbReference type="ARBA" id="ARBA00022692"/>
    </source>
</evidence>
<feature type="transmembrane region" description="Helical" evidence="9">
    <location>
        <begin position="256"/>
        <end position="289"/>
    </location>
</feature>
<keyword evidence="11" id="KW-1185">Reference proteome</keyword>
<protein>
    <submittedName>
        <fullName evidence="10">Predicted PurR-regulated permease PerM</fullName>
    </submittedName>
</protein>
<evidence type="ECO:0000313" key="11">
    <source>
        <dbReference type="Proteomes" id="UP000184363"/>
    </source>
</evidence>
<name>A0A1M6TA99_PSETH</name>
<dbReference type="InterPro" id="IPR002549">
    <property type="entry name" value="AI-2E-like"/>
</dbReference>
<evidence type="ECO:0000256" key="8">
    <source>
        <dbReference type="SAM" id="MobiDB-lite"/>
    </source>
</evidence>
<keyword evidence="3" id="KW-0813">Transport</keyword>
<accession>A0A1M6TA99</accession>
<evidence type="ECO:0000256" key="2">
    <source>
        <dbReference type="ARBA" id="ARBA00009773"/>
    </source>
</evidence>
<comment type="similarity">
    <text evidence="2">Belongs to the autoinducer-2 exporter (AI-2E) (TC 2.A.86) family.</text>
</comment>
<dbReference type="PANTHER" id="PTHR21716:SF53">
    <property type="entry name" value="PERMEASE PERM-RELATED"/>
    <property type="match status" value="1"/>
</dbReference>
<dbReference type="Proteomes" id="UP000184363">
    <property type="component" value="Unassembled WGS sequence"/>
</dbReference>
<feature type="transmembrane region" description="Helical" evidence="9">
    <location>
        <begin position="326"/>
        <end position="346"/>
    </location>
</feature>
<feature type="transmembrane region" description="Helical" evidence="9">
    <location>
        <begin position="149"/>
        <end position="178"/>
    </location>
</feature>